<evidence type="ECO:0000256" key="1">
    <source>
        <dbReference type="SAM" id="MobiDB-lite"/>
    </source>
</evidence>
<feature type="transmembrane region" description="Helical" evidence="2">
    <location>
        <begin position="210"/>
        <end position="228"/>
    </location>
</feature>
<accession>A0AAJ0ANC1</accession>
<dbReference type="Pfam" id="PF12351">
    <property type="entry name" value="Fig1"/>
    <property type="match status" value="1"/>
</dbReference>
<feature type="transmembrane region" description="Helical" evidence="2">
    <location>
        <begin position="181"/>
        <end position="203"/>
    </location>
</feature>
<dbReference type="EMBL" id="JAHMHR010000017">
    <property type="protein sequence ID" value="KAK1676415.1"/>
    <property type="molecule type" value="Genomic_DNA"/>
</dbReference>
<evidence type="ECO:0000313" key="3">
    <source>
        <dbReference type="EMBL" id="KAK1676415.1"/>
    </source>
</evidence>
<sequence>MPKFRLWWYRFVPVLGYHHVMMITLVFPIILLSVLLSGCTAENLNGLCLISLSYSSEPSGTSSNQTETGSNSNTTTADRPPLEVRVGYFGMCIKSMNQWVCSTNSRVLDSFAQRTQQGEGSDSALLTLAADRFREEIIFKGLLFAPIILGFFVIFLLSLFPSWHDSEESVASGREAVPTRAISILACFCTFFAAFLYLIAVFWQHLSSPAAISMGKAFTGGAVVGSVGTGAMSLGWISVFLLLCTSFGLLIMILSIRVLSQMLVEMEHRGD</sequence>
<feature type="transmembrane region" description="Helical" evidence="2">
    <location>
        <begin position="234"/>
        <end position="259"/>
    </location>
</feature>
<dbReference type="GO" id="GO:0016020">
    <property type="term" value="C:membrane"/>
    <property type="evidence" value="ECO:0007669"/>
    <property type="project" value="InterPro"/>
</dbReference>
<dbReference type="InterPro" id="IPR033481">
    <property type="entry name" value="Dni1/Fig1"/>
</dbReference>
<dbReference type="GO" id="GO:0043332">
    <property type="term" value="C:mating projection tip"/>
    <property type="evidence" value="ECO:0007669"/>
    <property type="project" value="TreeGrafter"/>
</dbReference>
<dbReference type="AlphaFoldDB" id="A0AAJ0ANC1"/>
<dbReference type="PANTHER" id="PTHR28092:SF1">
    <property type="entry name" value="FACTOR-INDUCED GENE 1 PROTEIN"/>
    <property type="match status" value="1"/>
</dbReference>
<dbReference type="GeneID" id="85449850"/>
<name>A0AAJ0ANC1_9PEZI</name>
<keyword evidence="2" id="KW-0812">Transmembrane</keyword>
<feature type="transmembrane region" description="Helical" evidence="2">
    <location>
        <begin position="142"/>
        <end position="161"/>
    </location>
</feature>
<evidence type="ECO:0000256" key="2">
    <source>
        <dbReference type="SAM" id="Phobius"/>
    </source>
</evidence>
<proteinExistence type="predicted"/>
<feature type="compositionally biased region" description="Polar residues" evidence="1">
    <location>
        <begin position="57"/>
        <end position="77"/>
    </location>
</feature>
<protein>
    <submittedName>
        <fullName evidence="3">Ca2+ regulator and membrane fusion protein Fig1-domain-containing protein</fullName>
    </submittedName>
</protein>
<evidence type="ECO:0000313" key="4">
    <source>
        <dbReference type="Proteomes" id="UP001224890"/>
    </source>
</evidence>
<comment type="caution">
    <text evidence="3">The sequence shown here is derived from an EMBL/GenBank/DDBJ whole genome shotgun (WGS) entry which is preliminary data.</text>
</comment>
<organism evidence="3 4">
    <name type="scientific">Colletotrichum godetiae</name>
    <dbReference type="NCBI Taxonomy" id="1209918"/>
    <lineage>
        <taxon>Eukaryota</taxon>
        <taxon>Fungi</taxon>
        <taxon>Dikarya</taxon>
        <taxon>Ascomycota</taxon>
        <taxon>Pezizomycotina</taxon>
        <taxon>Sordariomycetes</taxon>
        <taxon>Hypocreomycetidae</taxon>
        <taxon>Glomerellales</taxon>
        <taxon>Glomerellaceae</taxon>
        <taxon>Colletotrichum</taxon>
        <taxon>Colletotrichum acutatum species complex</taxon>
    </lineage>
</organism>
<keyword evidence="2" id="KW-0472">Membrane</keyword>
<dbReference type="GO" id="GO:0000747">
    <property type="term" value="P:conjugation with cellular fusion"/>
    <property type="evidence" value="ECO:0007669"/>
    <property type="project" value="TreeGrafter"/>
</dbReference>
<keyword evidence="4" id="KW-1185">Reference proteome</keyword>
<keyword evidence="2" id="KW-1133">Transmembrane helix</keyword>
<dbReference type="PANTHER" id="PTHR28092">
    <property type="entry name" value="FACTOR-INDUCED GENE 1 PROTEIN"/>
    <property type="match status" value="1"/>
</dbReference>
<feature type="region of interest" description="Disordered" evidence="1">
    <location>
        <begin position="57"/>
        <end position="79"/>
    </location>
</feature>
<dbReference type="RefSeq" id="XP_060430418.1">
    <property type="nucleotide sequence ID" value="XM_060565324.1"/>
</dbReference>
<gene>
    <name evidence="3" type="ORF">BDP55DRAFT_104021</name>
</gene>
<dbReference type="Proteomes" id="UP001224890">
    <property type="component" value="Unassembled WGS sequence"/>
</dbReference>
<feature type="transmembrane region" description="Helical" evidence="2">
    <location>
        <begin position="20"/>
        <end position="41"/>
    </location>
</feature>
<reference evidence="3" key="1">
    <citation type="submission" date="2021-06" db="EMBL/GenBank/DDBJ databases">
        <title>Comparative genomics, transcriptomics and evolutionary studies reveal genomic signatures of adaptation to plant cell wall in hemibiotrophic fungi.</title>
        <authorList>
            <consortium name="DOE Joint Genome Institute"/>
            <person name="Baroncelli R."/>
            <person name="Diaz J.F."/>
            <person name="Benocci T."/>
            <person name="Peng M."/>
            <person name="Battaglia E."/>
            <person name="Haridas S."/>
            <person name="Andreopoulos W."/>
            <person name="Labutti K."/>
            <person name="Pangilinan J."/>
            <person name="Floch G.L."/>
            <person name="Makela M.R."/>
            <person name="Henrissat B."/>
            <person name="Grigoriev I.V."/>
            <person name="Crouch J.A."/>
            <person name="De Vries R.P."/>
            <person name="Sukno S.A."/>
            <person name="Thon M.R."/>
        </authorList>
    </citation>
    <scope>NUCLEOTIDE SEQUENCE</scope>
    <source>
        <strain evidence="3">CBS 193.32</strain>
    </source>
</reference>